<feature type="transmembrane region" description="Helical" evidence="1">
    <location>
        <begin position="12"/>
        <end position="28"/>
    </location>
</feature>
<keyword evidence="1" id="KW-0472">Membrane</keyword>
<accession>A0ABT9YE95</accession>
<dbReference type="Proteomes" id="UP001225034">
    <property type="component" value="Unassembled WGS sequence"/>
</dbReference>
<proteinExistence type="predicted"/>
<evidence type="ECO:0000256" key="1">
    <source>
        <dbReference type="SAM" id="Phobius"/>
    </source>
</evidence>
<comment type="caution">
    <text evidence="2">The sequence shown here is derived from an EMBL/GenBank/DDBJ whole genome shotgun (WGS) entry which is preliminary data.</text>
</comment>
<organism evidence="2 3">
    <name type="scientific">Alkalicoccobacillus murimartini</name>
    <dbReference type="NCBI Taxonomy" id="171685"/>
    <lineage>
        <taxon>Bacteria</taxon>
        <taxon>Bacillati</taxon>
        <taxon>Bacillota</taxon>
        <taxon>Bacilli</taxon>
        <taxon>Bacillales</taxon>
        <taxon>Bacillaceae</taxon>
        <taxon>Alkalicoccobacillus</taxon>
    </lineage>
</organism>
<evidence type="ECO:0000313" key="3">
    <source>
        <dbReference type="Proteomes" id="UP001225034"/>
    </source>
</evidence>
<keyword evidence="1" id="KW-1133">Transmembrane helix</keyword>
<sequence>MLAQLNGVYDTNYAMIMAGTLIVIFIIFSRQFMAGVAEGAVKE</sequence>
<keyword evidence="1" id="KW-0812">Transmembrane</keyword>
<dbReference type="EMBL" id="JAUSUA010000001">
    <property type="protein sequence ID" value="MDQ0206170.1"/>
    <property type="molecule type" value="Genomic_DNA"/>
</dbReference>
<reference evidence="2 3" key="1">
    <citation type="submission" date="2023-07" db="EMBL/GenBank/DDBJ databases">
        <title>Genomic Encyclopedia of Type Strains, Phase IV (KMG-IV): sequencing the most valuable type-strain genomes for metagenomic binning, comparative biology and taxonomic classification.</title>
        <authorList>
            <person name="Goeker M."/>
        </authorList>
    </citation>
    <scope>NUCLEOTIDE SEQUENCE [LARGE SCALE GENOMIC DNA]</scope>
    <source>
        <strain evidence="2 3">DSM 19154</strain>
    </source>
</reference>
<protein>
    <submittedName>
        <fullName evidence="2">ABC-type glycerol-3-phosphate transport system permease component</fullName>
    </submittedName>
</protein>
<dbReference type="RefSeq" id="WP_306980365.1">
    <property type="nucleotide sequence ID" value="NZ_JAUSUA010000001.1"/>
</dbReference>
<evidence type="ECO:0000313" key="2">
    <source>
        <dbReference type="EMBL" id="MDQ0206170.1"/>
    </source>
</evidence>
<gene>
    <name evidence="2" type="ORF">J2S05_000944</name>
</gene>
<keyword evidence="3" id="KW-1185">Reference proteome</keyword>
<name>A0ABT9YE95_9BACI</name>